<proteinExistence type="inferred from homology"/>
<evidence type="ECO:0000256" key="6">
    <source>
        <dbReference type="ARBA" id="ARBA00023134"/>
    </source>
</evidence>
<comment type="domain">
    <text evidence="8">The N-terminal domain determines nucleotide recognition and specific binding, while the C-terminal domain determines the specific binding to the target protein.</text>
</comment>
<dbReference type="SUPFAM" id="SSF53448">
    <property type="entry name" value="Nucleotide-diphospho-sugar transferases"/>
    <property type="match status" value="1"/>
</dbReference>
<dbReference type="GO" id="GO:0061603">
    <property type="term" value="F:molybdenum cofactor guanylyltransferase activity"/>
    <property type="evidence" value="ECO:0007669"/>
    <property type="project" value="UniProtKB-EC"/>
</dbReference>
<evidence type="ECO:0000256" key="7">
    <source>
        <dbReference type="ARBA" id="ARBA00023150"/>
    </source>
</evidence>
<keyword evidence="7 8" id="KW-0501">Molybdenum cofactor biosynthesis</keyword>
<comment type="similarity">
    <text evidence="8">Belongs to the MobA family.</text>
</comment>
<keyword evidence="6 8" id="KW-0342">GTP-binding</keyword>
<dbReference type="EC" id="2.7.7.77" evidence="8"/>
<dbReference type="InterPro" id="IPR013482">
    <property type="entry name" value="Molybde_CF_guanTrfase"/>
</dbReference>
<evidence type="ECO:0000256" key="8">
    <source>
        <dbReference type="HAMAP-Rule" id="MF_00316"/>
    </source>
</evidence>
<gene>
    <name evidence="8" type="primary">mobA</name>
    <name evidence="10" type="ordered locus">Ilyop_0636</name>
</gene>
<dbReference type="GO" id="GO:0005737">
    <property type="term" value="C:cytoplasm"/>
    <property type="evidence" value="ECO:0007669"/>
    <property type="project" value="UniProtKB-SubCell"/>
</dbReference>
<evidence type="ECO:0000259" key="9">
    <source>
        <dbReference type="Pfam" id="PF12804"/>
    </source>
</evidence>
<dbReference type="PANTHER" id="PTHR19136">
    <property type="entry name" value="MOLYBDENUM COFACTOR GUANYLYLTRANSFERASE"/>
    <property type="match status" value="1"/>
</dbReference>
<feature type="binding site" evidence="8">
    <location>
        <position position="24"/>
    </location>
    <ligand>
        <name>GTP</name>
        <dbReference type="ChEBI" id="CHEBI:37565"/>
    </ligand>
</feature>
<keyword evidence="1 8" id="KW-0963">Cytoplasm</keyword>
<dbReference type="OrthoDB" id="9788394at2"/>
<keyword evidence="5 8" id="KW-0460">Magnesium</keyword>
<dbReference type="PANTHER" id="PTHR19136:SF81">
    <property type="entry name" value="MOLYBDENUM COFACTOR GUANYLYLTRANSFERASE"/>
    <property type="match status" value="1"/>
</dbReference>
<organism evidence="10 11">
    <name type="scientific">Ilyobacter polytropus (strain ATCC 51220 / DSM 2926 / LMG 16218 / CuHBu1)</name>
    <dbReference type="NCBI Taxonomy" id="572544"/>
    <lineage>
        <taxon>Bacteria</taxon>
        <taxon>Fusobacteriati</taxon>
        <taxon>Fusobacteriota</taxon>
        <taxon>Fusobacteriia</taxon>
        <taxon>Fusobacteriales</taxon>
        <taxon>Fusobacteriaceae</taxon>
        <taxon>Ilyobacter</taxon>
    </lineage>
</organism>
<dbReference type="KEGG" id="ipo:Ilyop_0636"/>
<dbReference type="Proteomes" id="UP000006875">
    <property type="component" value="Chromosome"/>
</dbReference>
<comment type="function">
    <text evidence="8">Transfers a GMP moiety from GTP to Mo-molybdopterin (Mo-MPT) cofactor (Moco or molybdenum cofactor) to form Mo-molybdopterin guanine dinucleotide (Mo-MGD) cofactor.</text>
</comment>
<comment type="catalytic activity">
    <reaction evidence="8">
        <text>Mo-molybdopterin + GTP + H(+) = Mo-molybdopterin guanine dinucleotide + diphosphate</text>
        <dbReference type="Rhea" id="RHEA:34243"/>
        <dbReference type="ChEBI" id="CHEBI:15378"/>
        <dbReference type="ChEBI" id="CHEBI:33019"/>
        <dbReference type="ChEBI" id="CHEBI:37565"/>
        <dbReference type="ChEBI" id="CHEBI:71302"/>
        <dbReference type="ChEBI" id="CHEBI:71310"/>
        <dbReference type="EC" id="2.7.7.77"/>
    </reaction>
</comment>
<dbReference type="STRING" id="572544.Ilyop_0636"/>
<accession>E3H6Q4</accession>
<dbReference type="eggNOG" id="COG0746">
    <property type="taxonomic scope" value="Bacteria"/>
</dbReference>
<evidence type="ECO:0000256" key="2">
    <source>
        <dbReference type="ARBA" id="ARBA00022679"/>
    </source>
</evidence>
<feature type="binding site" evidence="8">
    <location>
        <position position="97"/>
    </location>
    <ligand>
        <name>Mg(2+)</name>
        <dbReference type="ChEBI" id="CHEBI:18420"/>
    </ligand>
</feature>
<feature type="domain" description="MobA-like NTP transferase" evidence="9">
    <location>
        <begin position="8"/>
        <end position="149"/>
    </location>
</feature>
<protein>
    <recommendedName>
        <fullName evidence="8">Probable molybdenum cofactor guanylyltransferase</fullName>
        <shortName evidence="8">MoCo guanylyltransferase</shortName>
        <ecNumber evidence="8">2.7.7.77</ecNumber>
    </recommendedName>
    <alternativeName>
        <fullName evidence="8">GTP:molybdopterin guanylyltransferase</fullName>
    </alternativeName>
    <alternativeName>
        <fullName evidence="8">Mo-MPT guanylyltransferase</fullName>
    </alternativeName>
    <alternativeName>
        <fullName evidence="8">Molybdopterin guanylyltransferase</fullName>
    </alternativeName>
    <alternativeName>
        <fullName evidence="8">Molybdopterin-guanine dinucleotide synthase</fullName>
        <shortName evidence="8">MGD synthase</shortName>
    </alternativeName>
</protein>
<dbReference type="HAMAP" id="MF_00316">
    <property type="entry name" value="MobA"/>
    <property type="match status" value="1"/>
</dbReference>
<dbReference type="InterPro" id="IPR025877">
    <property type="entry name" value="MobA-like_NTP_Trfase"/>
</dbReference>
<dbReference type="AlphaFoldDB" id="E3H6Q4"/>
<evidence type="ECO:0000256" key="5">
    <source>
        <dbReference type="ARBA" id="ARBA00022842"/>
    </source>
</evidence>
<dbReference type="GO" id="GO:0005525">
    <property type="term" value="F:GTP binding"/>
    <property type="evidence" value="ECO:0007669"/>
    <property type="project" value="UniProtKB-UniRule"/>
</dbReference>
<dbReference type="GO" id="GO:0006777">
    <property type="term" value="P:Mo-molybdopterin cofactor biosynthetic process"/>
    <property type="evidence" value="ECO:0007669"/>
    <property type="project" value="UniProtKB-KW"/>
</dbReference>
<feature type="binding site" evidence="8">
    <location>
        <begin position="11"/>
        <end position="13"/>
    </location>
    <ligand>
        <name>GTP</name>
        <dbReference type="ChEBI" id="CHEBI:37565"/>
    </ligand>
</feature>
<feature type="binding site" evidence="8">
    <location>
        <position position="97"/>
    </location>
    <ligand>
        <name>GTP</name>
        <dbReference type="ChEBI" id="CHEBI:37565"/>
    </ligand>
</feature>
<keyword evidence="2 8" id="KW-0808">Transferase</keyword>
<dbReference type="EMBL" id="CP002281">
    <property type="protein sequence ID" value="ADO82423.1"/>
    <property type="molecule type" value="Genomic_DNA"/>
</dbReference>
<sequence>MSRYKKTAVILAGGEGSRMGHIDKAFLKYNGKTFIQCILEKVDGYEEILIVSNSPEKYKDHKIKVVEDRVKGIGPLGGIYTGLINSSYDEVLILSCDTPFQNRNFLKYLGEMSGDYKVALPVHREGREPLTALYKKSLIGDIEKLIESKMHKIAFLYDNNPVKKVDIDKLPENIDIKNGFRNINTIEELREVGGEKE</sequence>
<reference evidence="10 11" key="1">
    <citation type="journal article" date="2010" name="Stand. Genomic Sci.">
        <title>Complete genome sequence of Ilyobacter polytropus type strain (CuHbu1).</title>
        <authorList>
            <person name="Sikorski J."/>
            <person name="Chertkov O."/>
            <person name="Lapidus A."/>
            <person name="Nolan M."/>
            <person name="Lucas S."/>
            <person name="Del Rio T.G."/>
            <person name="Tice H."/>
            <person name="Cheng J.F."/>
            <person name="Tapia R."/>
            <person name="Han C."/>
            <person name="Goodwin L."/>
            <person name="Pitluck S."/>
            <person name="Liolios K."/>
            <person name="Ivanova N."/>
            <person name="Mavromatis K."/>
            <person name="Mikhailova N."/>
            <person name="Pati A."/>
            <person name="Chen A."/>
            <person name="Palaniappan K."/>
            <person name="Land M."/>
            <person name="Hauser L."/>
            <person name="Chang Y.J."/>
            <person name="Jeffries C.D."/>
            <person name="Brambilla E."/>
            <person name="Yasawong M."/>
            <person name="Rohde M."/>
            <person name="Pukall R."/>
            <person name="Spring S."/>
            <person name="Goker M."/>
            <person name="Woyke T."/>
            <person name="Bristow J."/>
            <person name="Eisen J.A."/>
            <person name="Markowitz V."/>
            <person name="Hugenholtz P."/>
            <person name="Kyrpides N.C."/>
            <person name="Klenk H.P."/>
        </authorList>
    </citation>
    <scope>NUCLEOTIDE SEQUENCE [LARGE SCALE GENOMIC DNA]</scope>
    <source>
        <strain evidence="11">ATCC 51220 / DSM 2926 / LMG 16218 / CuHBu1</strain>
    </source>
</reference>
<keyword evidence="3 8" id="KW-0479">Metal-binding</keyword>
<evidence type="ECO:0000256" key="1">
    <source>
        <dbReference type="ARBA" id="ARBA00022490"/>
    </source>
</evidence>
<dbReference type="Pfam" id="PF12804">
    <property type="entry name" value="NTP_transf_3"/>
    <property type="match status" value="1"/>
</dbReference>
<dbReference type="CDD" id="cd02503">
    <property type="entry name" value="MobA"/>
    <property type="match status" value="1"/>
</dbReference>
<comment type="cofactor">
    <cofactor evidence="8">
        <name>Mg(2+)</name>
        <dbReference type="ChEBI" id="CHEBI:18420"/>
    </cofactor>
</comment>
<keyword evidence="4 8" id="KW-0547">Nucleotide-binding</keyword>
<dbReference type="GO" id="GO:0046872">
    <property type="term" value="F:metal ion binding"/>
    <property type="evidence" value="ECO:0007669"/>
    <property type="project" value="UniProtKB-KW"/>
</dbReference>
<dbReference type="InterPro" id="IPR029044">
    <property type="entry name" value="Nucleotide-diphossugar_trans"/>
</dbReference>
<dbReference type="Gene3D" id="3.90.550.10">
    <property type="entry name" value="Spore Coat Polysaccharide Biosynthesis Protein SpsA, Chain A"/>
    <property type="match status" value="1"/>
</dbReference>
<dbReference type="HOGENOM" id="CLU_055597_2_0_0"/>
<comment type="subcellular location">
    <subcellularLocation>
        <location evidence="8">Cytoplasm</location>
    </subcellularLocation>
</comment>
<evidence type="ECO:0000313" key="11">
    <source>
        <dbReference type="Proteomes" id="UP000006875"/>
    </source>
</evidence>
<comment type="caution">
    <text evidence="8">Lacks conserved residue(s) required for the propagation of feature annotation.</text>
</comment>
<dbReference type="RefSeq" id="WP_013387093.1">
    <property type="nucleotide sequence ID" value="NC_014632.1"/>
</dbReference>
<feature type="binding site" evidence="8">
    <location>
        <position position="68"/>
    </location>
    <ligand>
        <name>GTP</name>
        <dbReference type="ChEBI" id="CHEBI:37565"/>
    </ligand>
</feature>
<evidence type="ECO:0000313" key="10">
    <source>
        <dbReference type="EMBL" id="ADO82423.1"/>
    </source>
</evidence>
<evidence type="ECO:0000256" key="3">
    <source>
        <dbReference type="ARBA" id="ARBA00022723"/>
    </source>
</evidence>
<keyword evidence="11" id="KW-1185">Reference proteome</keyword>
<name>E3H6Q4_ILYPC</name>
<evidence type="ECO:0000256" key="4">
    <source>
        <dbReference type="ARBA" id="ARBA00022741"/>
    </source>
</evidence>